<dbReference type="Proteomes" id="UP001295794">
    <property type="component" value="Unassembled WGS sequence"/>
</dbReference>
<feature type="compositionally biased region" description="Basic and acidic residues" evidence="1">
    <location>
        <begin position="74"/>
        <end position="83"/>
    </location>
</feature>
<dbReference type="PANTHER" id="PTHR35871:SF1">
    <property type="entry name" value="CXC1-LIKE CYSTEINE CLUSTER ASSOCIATED WITH KDZ TRANSPOSASES DOMAIN-CONTAINING PROTEIN"/>
    <property type="match status" value="1"/>
</dbReference>
<feature type="compositionally biased region" description="Basic and acidic residues" evidence="1">
    <location>
        <begin position="10"/>
        <end position="20"/>
    </location>
</feature>
<proteinExistence type="predicted"/>
<evidence type="ECO:0000313" key="3">
    <source>
        <dbReference type="Proteomes" id="UP001295794"/>
    </source>
</evidence>
<reference evidence="2" key="1">
    <citation type="submission" date="2023-11" db="EMBL/GenBank/DDBJ databases">
        <authorList>
            <person name="De Vega J J."/>
            <person name="De Vega J J."/>
        </authorList>
    </citation>
    <scope>NUCLEOTIDE SEQUENCE</scope>
</reference>
<feature type="region of interest" description="Disordered" evidence="1">
    <location>
        <begin position="1"/>
        <end position="37"/>
    </location>
</feature>
<sequence>MAGTKRRDRAPRQRLLDAQRHPHSTGKKPSRGTGLDLQDKDHLLVCEAADVAHRFTEIERDGIASNWDPGCDSEEGKREESENAHSVMTEAHLESSADFLQQLHAEEPVHEKQHRSLNDRSRGYNGRSKTTQRRNVKKRATWKAGGNQFISELFKIVPKPSAQQDTPQVDSEMEMDDEIEIVGSPQPKTRTGSGQPLEIIPKPSAQQDTPQVDSEMEMDDEIEIVGSPQPETRTGSGCEMTMDADSIEEGSLTGSEAFEPQQPCSHLNNSPTPYKARTALNKLCEDAEKLHQEAVELDQSERALSALTWHNLPALRKALAGLSLKVKDKQIDVFFRARIVAMVATLNMYLDKNLACTCWIRRFLSSGELPVHHYGEFHPSMLDDEDFSVDLQAYLLEKALNGYFSAQDIVDFVASDEVQKRFEGKIKPSIHIRTAHHWLEKLNWRFRTKKKGMYVNGHKREDVVEYREGFCQRWKKYETRMILRGADGETISQPNGFPVPQWPRFLLIPVTHDESTFFSRDCRKVFWQNDEVGPEPERKGEGESIMISDFLTPKGRLVDDDDDCRLVFEAGKNQDGYFANEHLLEQTTRAIDVFESKYNGRCTGLFLFDNAPSHQKRAPDALTARSIPKRPSATWTPHANGPRMRNGHFADGRVHNFYFPSNHPTMPGWFKGSEVILKERGLLQDSLRGACKEACFKSKNQDCCCRKILFCQPDFVNQKSALQELVEEPPQLPPPSPGCTPAGVLLGTLRRSSEGT</sequence>
<protein>
    <submittedName>
        <fullName evidence="2">Uncharacterized protein</fullName>
    </submittedName>
</protein>
<feature type="compositionally biased region" description="Basic residues" evidence="1">
    <location>
        <begin position="21"/>
        <end position="30"/>
    </location>
</feature>
<name>A0AAD2H8S0_9AGAR</name>
<keyword evidence="3" id="KW-1185">Reference proteome</keyword>
<accession>A0AAD2H8S0</accession>
<feature type="compositionally biased region" description="Basic and acidic residues" evidence="1">
    <location>
        <begin position="108"/>
        <end position="122"/>
    </location>
</feature>
<feature type="region of interest" description="Disordered" evidence="1">
    <location>
        <begin position="183"/>
        <end position="210"/>
    </location>
</feature>
<feature type="region of interest" description="Disordered" evidence="1">
    <location>
        <begin position="252"/>
        <end position="271"/>
    </location>
</feature>
<gene>
    <name evidence="2" type="ORF">MYCIT1_LOCUS13284</name>
</gene>
<feature type="region of interest" description="Disordered" evidence="1">
    <location>
        <begin position="63"/>
        <end position="88"/>
    </location>
</feature>
<feature type="compositionally biased region" description="Polar residues" evidence="1">
    <location>
        <begin position="262"/>
        <end position="271"/>
    </location>
</feature>
<feature type="region of interest" description="Disordered" evidence="1">
    <location>
        <begin position="108"/>
        <end position="139"/>
    </location>
</feature>
<dbReference type="AlphaFoldDB" id="A0AAD2H8S0"/>
<feature type="compositionally biased region" description="Basic residues" evidence="1">
    <location>
        <begin position="130"/>
        <end position="139"/>
    </location>
</feature>
<dbReference type="PANTHER" id="PTHR35871">
    <property type="entry name" value="EXPRESSED PROTEIN"/>
    <property type="match status" value="1"/>
</dbReference>
<evidence type="ECO:0000313" key="2">
    <source>
        <dbReference type="EMBL" id="CAK5269507.1"/>
    </source>
</evidence>
<evidence type="ECO:0000256" key="1">
    <source>
        <dbReference type="SAM" id="MobiDB-lite"/>
    </source>
</evidence>
<comment type="caution">
    <text evidence="2">The sequence shown here is derived from an EMBL/GenBank/DDBJ whole genome shotgun (WGS) entry which is preliminary data.</text>
</comment>
<organism evidence="2 3">
    <name type="scientific">Mycena citricolor</name>
    <dbReference type="NCBI Taxonomy" id="2018698"/>
    <lineage>
        <taxon>Eukaryota</taxon>
        <taxon>Fungi</taxon>
        <taxon>Dikarya</taxon>
        <taxon>Basidiomycota</taxon>
        <taxon>Agaricomycotina</taxon>
        <taxon>Agaricomycetes</taxon>
        <taxon>Agaricomycetidae</taxon>
        <taxon>Agaricales</taxon>
        <taxon>Marasmiineae</taxon>
        <taxon>Mycenaceae</taxon>
        <taxon>Mycena</taxon>
    </lineage>
</organism>
<dbReference type="EMBL" id="CAVNYO010000149">
    <property type="protein sequence ID" value="CAK5269507.1"/>
    <property type="molecule type" value="Genomic_DNA"/>
</dbReference>